<sequence length="100" mass="10897">MDLRVGLLGGGSWGTTVASIVSRNAPIRIWARDEETVADINNNHRNSKYLPDAELPEALTATNDIGEAVSSCDVLVMGIPSSNFRSVLEQAKQHLRPWVP</sequence>
<dbReference type="EMBL" id="UOEF01000013">
    <property type="protein sequence ID" value="VAV87435.1"/>
    <property type="molecule type" value="Genomic_DNA"/>
</dbReference>
<feature type="non-terminal residue" evidence="2">
    <location>
        <position position="100"/>
    </location>
</feature>
<dbReference type="PANTHER" id="PTHR11728:SF1">
    <property type="entry name" value="GLYCEROL-3-PHOSPHATE DEHYDROGENASE [NAD(+)] 2, CHLOROPLASTIC"/>
    <property type="match status" value="1"/>
</dbReference>
<dbReference type="Gene3D" id="3.40.50.720">
    <property type="entry name" value="NAD(P)-binding Rossmann-like Domain"/>
    <property type="match status" value="1"/>
</dbReference>
<dbReference type="PANTHER" id="PTHR11728">
    <property type="entry name" value="GLYCEROL-3-PHOSPHATE DEHYDROGENASE"/>
    <property type="match status" value="1"/>
</dbReference>
<evidence type="ECO:0000259" key="1">
    <source>
        <dbReference type="Pfam" id="PF01210"/>
    </source>
</evidence>
<keyword evidence="2" id="KW-0560">Oxidoreductase</keyword>
<dbReference type="GO" id="GO:0005829">
    <property type="term" value="C:cytosol"/>
    <property type="evidence" value="ECO:0007669"/>
    <property type="project" value="TreeGrafter"/>
</dbReference>
<dbReference type="AlphaFoldDB" id="A0A3B0RVI7"/>
<accession>A0A3B0RVI7</accession>
<evidence type="ECO:0000313" key="2">
    <source>
        <dbReference type="EMBL" id="VAV87435.1"/>
    </source>
</evidence>
<dbReference type="SUPFAM" id="SSF51735">
    <property type="entry name" value="NAD(P)-binding Rossmann-fold domains"/>
    <property type="match status" value="1"/>
</dbReference>
<gene>
    <name evidence="2" type="ORF">MNBD_ALPHA04-2148</name>
</gene>
<dbReference type="GO" id="GO:0051287">
    <property type="term" value="F:NAD binding"/>
    <property type="evidence" value="ECO:0007669"/>
    <property type="project" value="InterPro"/>
</dbReference>
<dbReference type="GO" id="GO:0047952">
    <property type="term" value="F:glycerol-3-phosphate dehydrogenase [NAD(P)+] activity"/>
    <property type="evidence" value="ECO:0007669"/>
    <property type="project" value="UniProtKB-EC"/>
</dbReference>
<dbReference type="GO" id="GO:0046168">
    <property type="term" value="P:glycerol-3-phosphate catabolic process"/>
    <property type="evidence" value="ECO:0007669"/>
    <property type="project" value="InterPro"/>
</dbReference>
<dbReference type="PRINTS" id="PR00077">
    <property type="entry name" value="GPDHDRGNASE"/>
</dbReference>
<proteinExistence type="predicted"/>
<dbReference type="InterPro" id="IPR036291">
    <property type="entry name" value="NAD(P)-bd_dom_sf"/>
</dbReference>
<dbReference type="InterPro" id="IPR011128">
    <property type="entry name" value="G3P_DH_NAD-dep_N"/>
</dbReference>
<name>A0A3B0RVI7_9ZZZZ</name>
<reference evidence="2" key="1">
    <citation type="submission" date="2018-06" db="EMBL/GenBank/DDBJ databases">
        <authorList>
            <person name="Zhirakovskaya E."/>
        </authorList>
    </citation>
    <scope>NUCLEOTIDE SEQUENCE</scope>
</reference>
<dbReference type="EC" id="1.1.1.94" evidence="2"/>
<dbReference type="Pfam" id="PF01210">
    <property type="entry name" value="NAD_Gly3P_dh_N"/>
    <property type="match status" value="1"/>
</dbReference>
<protein>
    <submittedName>
        <fullName evidence="2">Glycerol-3-phosphate dehydrogenase [NAD(P)+]</fullName>
        <ecNumber evidence="2">1.1.1.94</ecNumber>
    </submittedName>
</protein>
<dbReference type="InterPro" id="IPR006168">
    <property type="entry name" value="G3P_DH_NAD-dep"/>
</dbReference>
<organism evidence="2">
    <name type="scientific">hydrothermal vent metagenome</name>
    <dbReference type="NCBI Taxonomy" id="652676"/>
    <lineage>
        <taxon>unclassified sequences</taxon>
        <taxon>metagenomes</taxon>
        <taxon>ecological metagenomes</taxon>
    </lineage>
</organism>
<feature type="domain" description="Glycerol-3-phosphate dehydrogenase NAD-dependent N-terminal" evidence="1">
    <location>
        <begin position="5"/>
        <end position="98"/>
    </location>
</feature>